<dbReference type="Proteomes" id="UP000886998">
    <property type="component" value="Unassembled WGS sequence"/>
</dbReference>
<keyword evidence="2" id="KW-1185">Reference proteome</keyword>
<dbReference type="EMBL" id="BMAV01014315">
    <property type="protein sequence ID" value="GFY62616.1"/>
    <property type="molecule type" value="Genomic_DNA"/>
</dbReference>
<accession>A0A8X7CDH6</accession>
<comment type="caution">
    <text evidence="1">The sequence shown here is derived from an EMBL/GenBank/DDBJ whole genome shotgun (WGS) entry which is preliminary data.</text>
</comment>
<evidence type="ECO:0000313" key="1">
    <source>
        <dbReference type="EMBL" id="GFY62616.1"/>
    </source>
</evidence>
<gene>
    <name evidence="1" type="ORF">TNIN_22821</name>
</gene>
<dbReference type="OrthoDB" id="6606621at2759"/>
<protein>
    <submittedName>
        <fullName evidence="1">Uncharacterized protein</fullName>
    </submittedName>
</protein>
<sequence length="68" mass="7680">MYRFSGLRALKLSFTFLENPFLVDVLKNGCSVSLSIARDIAVVKLELLDFQEDEGLKQKFSSHNLPCS</sequence>
<name>A0A8X7CDH6_9ARAC</name>
<reference evidence="1" key="1">
    <citation type="submission" date="2020-08" db="EMBL/GenBank/DDBJ databases">
        <title>Multicomponent nature underlies the extraordinary mechanical properties of spider dragline silk.</title>
        <authorList>
            <person name="Kono N."/>
            <person name="Nakamura H."/>
            <person name="Mori M."/>
            <person name="Yoshida Y."/>
            <person name="Ohtoshi R."/>
            <person name="Malay A.D."/>
            <person name="Moran D.A.P."/>
            <person name="Tomita M."/>
            <person name="Numata K."/>
            <person name="Arakawa K."/>
        </authorList>
    </citation>
    <scope>NUCLEOTIDE SEQUENCE</scope>
</reference>
<organism evidence="1 2">
    <name type="scientific">Trichonephila inaurata madagascariensis</name>
    <dbReference type="NCBI Taxonomy" id="2747483"/>
    <lineage>
        <taxon>Eukaryota</taxon>
        <taxon>Metazoa</taxon>
        <taxon>Ecdysozoa</taxon>
        <taxon>Arthropoda</taxon>
        <taxon>Chelicerata</taxon>
        <taxon>Arachnida</taxon>
        <taxon>Araneae</taxon>
        <taxon>Araneomorphae</taxon>
        <taxon>Entelegynae</taxon>
        <taxon>Araneoidea</taxon>
        <taxon>Nephilidae</taxon>
        <taxon>Trichonephila</taxon>
        <taxon>Trichonephila inaurata</taxon>
    </lineage>
</organism>
<evidence type="ECO:0000313" key="2">
    <source>
        <dbReference type="Proteomes" id="UP000886998"/>
    </source>
</evidence>
<proteinExistence type="predicted"/>
<dbReference type="AlphaFoldDB" id="A0A8X7CDH6"/>